<dbReference type="AlphaFoldDB" id="A0A8T2P7U0"/>
<dbReference type="InterPro" id="IPR004170">
    <property type="entry name" value="WWE_dom"/>
</dbReference>
<dbReference type="SMART" id="SM00678">
    <property type="entry name" value="WWE"/>
    <property type="match status" value="2"/>
</dbReference>
<keyword evidence="3" id="KW-0539">Nucleus</keyword>
<evidence type="ECO:0000256" key="2">
    <source>
        <dbReference type="ARBA" id="ARBA00004906"/>
    </source>
</evidence>
<dbReference type="InterPro" id="IPR018123">
    <property type="entry name" value="WWE-dom_subgr"/>
</dbReference>
<dbReference type="GO" id="GO:0008270">
    <property type="term" value="F:zinc ion binding"/>
    <property type="evidence" value="ECO:0007669"/>
    <property type="project" value="InterPro"/>
</dbReference>
<evidence type="ECO:0000256" key="3">
    <source>
        <dbReference type="ARBA" id="ARBA00023242"/>
    </source>
</evidence>
<comment type="pathway">
    <text evidence="2">Protein modification; protein ubiquitination.</text>
</comment>
<dbReference type="SUPFAM" id="SSF117839">
    <property type="entry name" value="WWE domain"/>
    <property type="match status" value="3"/>
</dbReference>
<dbReference type="InterPro" id="IPR037197">
    <property type="entry name" value="WWE_dom_sf"/>
</dbReference>
<proteinExistence type="inferred from homology"/>
<evidence type="ECO:0000259" key="5">
    <source>
        <dbReference type="PROSITE" id="PS50918"/>
    </source>
</evidence>
<reference evidence="6" key="1">
    <citation type="thesis" date="2021" institute="BYU ScholarsArchive" country="Provo, UT, USA">
        <title>Applications of and Algorithms for Genome Assembly and Genomic Analyses with an Emphasis on Marine Teleosts.</title>
        <authorList>
            <person name="Pickett B.D."/>
        </authorList>
    </citation>
    <scope>NUCLEOTIDE SEQUENCE</scope>
    <source>
        <strain evidence="6">HI-2016</strain>
    </source>
</reference>
<accession>A0A8T2P7U0</accession>
<organism evidence="6 7">
    <name type="scientific">Albula glossodonta</name>
    <name type="common">roundjaw bonefish</name>
    <dbReference type="NCBI Taxonomy" id="121402"/>
    <lineage>
        <taxon>Eukaryota</taxon>
        <taxon>Metazoa</taxon>
        <taxon>Chordata</taxon>
        <taxon>Craniata</taxon>
        <taxon>Vertebrata</taxon>
        <taxon>Euteleostomi</taxon>
        <taxon>Actinopterygii</taxon>
        <taxon>Neopterygii</taxon>
        <taxon>Teleostei</taxon>
        <taxon>Albuliformes</taxon>
        <taxon>Albulidae</taxon>
        <taxon>Albula</taxon>
    </lineage>
</organism>
<dbReference type="Proteomes" id="UP000824540">
    <property type="component" value="Unassembled WGS sequence"/>
</dbReference>
<evidence type="ECO:0000256" key="4">
    <source>
        <dbReference type="ARBA" id="ARBA00024347"/>
    </source>
</evidence>
<protein>
    <recommendedName>
        <fullName evidence="5">WWE domain-containing protein</fullName>
    </recommendedName>
</protein>
<evidence type="ECO:0000313" key="6">
    <source>
        <dbReference type="EMBL" id="KAG9345682.1"/>
    </source>
</evidence>
<dbReference type="GO" id="GO:0005634">
    <property type="term" value="C:nucleus"/>
    <property type="evidence" value="ECO:0007669"/>
    <property type="project" value="UniProtKB-SubCell"/>
</dbReference>
<gene>
    <name evidence="6" type="ORF">JZ751_008826</name>
</gene>
<feature type="domain" description="WWE" evidence="5">
    <location>
        <begin position="59"/>
        <end position="142"/>
    </location>
</feature>
<sequence>MLLITRDYGRMYINFDKMEVHGSQLKVRRQTFLSSDEKQEIVWYYNDNRRWHDLQGSFQLPPVLQTAPPGGGGWKWQFLGDEGVWTDYSSTSCSMGSDDIERWYQSNPQGQVTFTGKFRYTLDFTGMLQTNNDTGTQRPVKRIQAVGQPTYQSSLFNSLLPLATPPVMPPSLPPPADCTWEFMGDEGVWTEYQTPSCTLDSKEIERLYQLNPQGQISFTAGMNSYTLDFARMCQTNDRFGTRRAVKRTQNGSTQLNSSSGYYSSQCRWQFKDVDGTWRDYTKGHCSVSSQDIENSYQQNPNGTMNFSTGSFQYVLDFSGG</sequence>
<dbReference type="Pfam" id="PF02825">
    <property type="entry name" value="WWE"/>
    <property type="match status" value="3"/>
</dbReference>
<evidence type="ECO:0000313" key="7">
    <source>
        <dbReference type="Proteomes" id="UP000824540"/>
    </source>
</evidence>
<dbReference type="GO" id="GO:1990404">
    <property type="term" value="F:NAD+-protein mono-ADP-ribosyltransferase activity"/>
    <property type="evidence" value="ECO:0007669"/>
    <property type="project" value="TreeGrafter"/>
</dbReference>
<comment type="caution">
    <text evidence="6">The sequence shown here is derived from an EMBL/GenBank/DDBJ whole genome shotgun (WGS) entry which is preliminary data.</text>
</comment>
<name>A0A8T2P7U0_9TELE</name>
<dbReference type="PANTHER" id="PTHR45740">
    <property type="entry name" value="POLY [ADP-RIBOSE] POLYMERASE"/>
    <property type="match status" value="1"/>
</dbReference>
<dbReference type="Gene3D" id="3.30.720.50">
    <property type="match status" value="3"/>
</dbReference>
<dbReference type="GO" id="GO:0003950">
    <property type="term" value="F:NAD+ poly-ADP-ribosyltransferase activity"/>
    <property type="evidence" value="ECO:0007669"/>
    <property type="project" value="TreeGrafter"/>
</dbReference>
<comment type="subcellular location">
    <subcellularLocation>
        <location evidence="1">Nucleus</location>
    </subcellularLocation>
</comment>
<dbReference type="OrthoDB" id="24952at2759"/>
<keyword evidence="7" id="KW-1185">Reference proteome</keyword>
<dbReference type="PANTHER" id="PTHR45740:SF14">
    <property type="entry name" value="NOVEL PROTEIN"/>
    <property type="match status" value="1"/>
</dbReference>
<evidence type="ECO:0000256" key="1">
    <source>
        <dbReference type="ARBA" id="ARBA00004123"/>
    </source>
</evidence>
<dbReference type="InterPro" id="IPR051712">
    <property type="entry name" value="ARTD-AVP"/>
</dbReference>
<dbReference type="PROSITE" id="PS50918">
    <property type="entry name" value="WWE"/>
    <property type="match status" value="3"/>
</dbReference>
<feature type="domain" description="WWE" evidence="5">
    <location>
        <begin position="166"/>
        <end position="247"/>
    </location>
</feature>
<dbReference type="EMBL" id="JAFBMS010000017">
    <property type="protein sequence ID" value="KAG9345682.1"/>
    <property type="molecule type" value="Genomic_DNA"/>
</dbReference>
<comment type="similarity">
    <text evidence="4">Belongs to the ARTD/PARP family.</text>
</comment>
<feature type="domain" description="WWE" evidence="5">
    <location>
        <begin position="254"/>
        <end position="320"/>
    </location>
</feature>